<feature type="transmembrane region" description="Helical" evidence="8">
    <location>
        <begin position="12"/>
        <end position="36"/>
    </location>
</feature>
<keyword evidence="7 8" id="KW-0472">Membrane</keyword>
<feature type="transmembrane region" description="Helical" evidence="8">
    <location>
        <begin position="83"/>
        <end position="103"/>
    </location>
</feature>
<keyword evidence="6 8" id="KW-1133">Transmembrane helix</keyword>
<evidence type="ECO:0000256" key="5">
    <source>
        <dbReference type="ARBA" id="ARBA00022692"/>
    </source>
</evidence>
<dbReference type="Pfam" id="PF03845">
    <property type="entry name" value="Spore_permease"/>
    <property type="match status" value="1"/>
</dbReference>
<evidence type="ECO:0000313" key="10">
    <source>
        <dbReference type="Proteomes" id="UP001225646"/>
    </source>
</evidence>
<comment type="caution">
    <text evidence="9">The sequence shown here is derived from an EMBL/GenBank/DDBJ whole genome shotgun (WGS) entry which is preliminary data.</text>
</comment>
<feature type="transmembrane region" description="Helical" evidence="8">
    <location>
        <begin position="273"/>
        <end position="292"/>
    </location>
</feature>
<evidence type="ECO:0000256" key="7">
    <source>
        <dbReference type="ARBA" id="ARBA00023136"/>
    </source>
</evidence>
<protein>
    <submittedName>
        <fullName evidence="9">Spore germination protein (Amino acid permease)</fullName>
    </submittedName>
</protein>
<sequence length="374" mass="42455">MIQNIEKISIPQFILLMMGAIGVLNHVIVIPILLEAAKRDSWISVIFNFVTFLILAIFVYMIQKATDQQNIFTWIKENFGKKLQIVLIAVLCIHLFILGQTTFMDTLTWTKVTYLPISSKFIMGTLLALLVLSASYSGIRTIVILNGVILPIVIILGFFVSSANLQYKNFTLLKPFLENGLVPVLEGMIYSGGGIGEFFLLLLLLQHRFKDKIRFYQIVMTLFILSGLTIGPTIGALTIFGPEEAARQRYPAYEEWAMVSLGRFVEHVDFLSIYQWMSGVFIRLSTLGFIISELFQAKKGKKRLIILATIYVSALITLLFPISDIDFLKWIKFTLHYSFYFTLGFITFLFILILIEKVKRGSKHGGDNTTATNK</sequence>
<keyword evidence="5 8" id="KW-0812">Transmembrane</keyword>
<evidence type="ECO:0000256" key="6">
    <source>
        <dbReference type="ARBA" id="ARBA00022989"/>
    </source>
</evidence>
<feature type="transmembrane region" description="Helical" evidence="8">
    <location>
        <begin position="304"/>
        <end position="323"/>
    </location>
</feature>
<keyword evidence="3" id="KW-0813">Transport</keyword>
<reference evidence="9 10" key="1">
    <citation type="submission" date="2023-07" db="EMBL/GenBank/DDBJ databases">
        <title>Genomic Encyclopedia of Type Strains, Phase IV (KMG-IV): sequencing the most valuable type-strain genomes for metagenomic binning, comparative biology and taxonomic classification.</title>
        <authorList>
            <person name="Goeker M."/>
        </authorList>
    </citation>
    <scope>NUCLEOTIDE SEQUENCE [LARGE SCALE GENOMIC DNA]</scope>
    <source>
        <strain evidence="9 10">DSM 19092</strain>
    </source>
</reference>
<dbReference type="RefSeq" id="WP_419151662.1">
    <property type="nucleotide sequence ID" value="NZ_JAUSTR010000003.1"/>
</dbReference>
<feature type="transmembrane region" description="Helical" evidence="8">
    <location>
        <begin position="187"/>
        <end position="206"/>
    </location>
</feature>
<dbReference type="PANTHER" id="PTHR34975">
    <property type="entry name" value="SPORE GERMINATION PROTEIN A2"/>
    <property type="match status" value="1"/>
</dbReference>
<dbReference type="NCBIfam" id="TIGR00912">
    <property type="entry name" value="2A0309"/>
    <property type="match status" value="1"/>
</dbReference>
<evidence type="ECO:0000313" key="9">
    <source>
        <dbReference type="EMBL" id="MDQ0162133.1"/>
    </source>
</evidence>
<feature type="transmembrane region" description="Helical" evidence="8">
    <location>
        <begin position="218"/>
        <end position="240"/>
    </location>
</feature>
<accession>A0ABT9VMC8</accession>
<evidence type="ECO:0000256" key="2">
    <source>
        <dbReference type="ARBA" id="ARBA00007998"/>
    </source>
</evidence>
<dbReference type="EMBL" id="JAUSTR010000003">
    <property type="protein sequence ID" value="MDQ0162133.1"/>
    <property type="molecule type" value="Genomic_DNA"/>
</dbReference>
<keyword evidence="10" id="KW-1185">Reference proteome</keyword>
<feature type="transmembrane region" description="Helical" evidence="8">
    <location>
        <begin position="115"/>
        <end position="136"/>
    </location>
</feature>
<comment type="similarity">
    <text evidence="2">Belongs to the amino acid-polyamine-organocation (APC) superfamily. Spore germination protein (SGP) (TC 2.A.3.9) family.</text>
</comment>
<name>A0ABT9VMC8_9BACI</name>
<proteinExistence type="inferred from homology"/>
<dbReference type="PANTHER" id="PTHR34975:SF2">
    <property type="entry name" value="SPORE GERMINATION PROTEIN A2"/>
    <property type="match status" value="1"/>
</dbReference>
<comment type="subcellular location">
    <subcellularLocation>
        <location evidence="1">Membrane</location>
        <topology evidence="1">Multi-pass membrane protein</topology>
    </subcellularLocation>
</comment>
<dbReference type="Proteomes" id="UP001225646">
    <property type="component" value="Unassembled WGS sequence"/>
</dbReference>
<keyword evidence="4" id="KW-0309">Germination</keyword>
<feature type="transmembrane region" description="Helical" evidence="8">
    <location>
        <begin position="42"/>
        <end position="62"/>
    </location>
</feature>
<dbReference type="InterPro" id="IPR004761">
    <property type="entry name" value="Spore_GerAB"/>
</dbReference>
<feature type="transmembrane region" description="Helical" evidence="8">
    <location>
        <begin position="143"/>
        <end position="167"/>
    </location>
</feature>
<evidence type="ECO:0000256" key="3">
    <source>
        <dbReference type="ARBA" id="ARBA00022448"/>
    </source>
</evidence>
<organism evidence="9 10">
    <name type="scientific">Aeribacillus alveayuensis</name>
    <dbReference type="NCBI Taxonomy" id="279215"/>
    <lineage>
        <taxon>Bacteria</taxon>
        <taxon>Bacillati</taxon>
        <taxon>Bacillota</taxon>
        <taxon>Bacilli</taxon>
        <taxon>Bacillales</taxon>
        <taxon>Bacillaceae</taxon>
        <taxon>Aeribacillus</taxon>
    </lineage>
</organism>
<gene>
    <name evidence="9" type="ORF">J2S06_001209</name>
</gene>
<evidence type="ECO:0000256" key="8">
    <source>
        <dbReference type="SAM" id="Phobius"/>
    </source>
</evidence>
<feature type="transmembrane region" description="Helical" evidence="8">
    <location>
        <begin position="335"/>
        <end position="355"/>
    </location>
</feature>
<evidence type="ECO:0000256" key="4">
    <source>
        <dbReference type="ARBA" id="ARBA00022544"/>
    </source>
</evidence>
<evidence type="ECO:0000256" key="1">
    <source>
        <dbReference type="ARBA" id="ARBA00004141"/>
    </source>
</evidence>